<accession>A0A812ZRM4</accession>
<dbReference type="Gene3D" id="1.10.3520.10">
    <property type="entry name" value="Glycolipid transfer protein"/>
    <property type="match status" value="1"/>
</dbReference>
<dbReference type="GO" id="GO:1902387">
    <property type="term" value="F:ceramide 1-phosphate binding"/>
    <property type="evidence" value="ECO:0007669"/>
    <property type="project" value="TreeGrafter"/>
</dbReference>
<dbReference type="InterPro" id="IPR036497">
    <property type="entry name" value="GLTP_sf"/>
</dbReference>
<dbReference type="GO" id="GO:1902388">
    <property type="term" value="F:ceramide 1-phosphate transfer activity"/>
    <property type="evidence" value="ECO:0007669"/>
    <property type="project" value="TreeGrafter"/>
</dbReference>
<dbReference type="GO" id="GO:0005829">
    <property type="term" value="C:cytosol"/>
    <property type="evidence" value="ECO:0007669"/>
    <property type="project" value="TreeGrafter"/>
</dbReference>
<dbReference type="Proteomes" id="UP000601435">
    <property type="component" value="Unassembled WGS sequence"/>
</dbReference>
<gene>
    <name evidence="3" type="primary">GLTP1</name>
    <name evidence="3" type="ORF">SNEC2469_LOCUS25149</name>
</gene>
<feature type="non-terminal residue" evidence="3">
    <location>
        <position position="190"/>
    </location>
</feature>
<evidence type="ECO:0000313" key="4">
    <source>
        <dbReference type="Proteomes" id="UP000601435"/>
    </source>
</evidence>
<name>A0A812ZRM4_9DINO</name>
<evidence type="ECO:0000256" key="1">
    <source>
        <dbReference type="ARBA" id="ARBA00022448"/>
    </source>
</evidence>
<dbReference type="Pfam" id="PF08718">
    <property type="entry name" value="GLTP"/>
    <property type="match status" value="1"/>
</dbReference>
<dbReference type="PANTHER" id="PTHR10219">
    <property type="entry name" value="GLYCOLIPID TRANSFER PROTEIN-RELATED"/>
    <property type="match status" value="1"/>
</dbReference>
<organism evidence="3 4">
    <name type="scientific">Symbiodinium necroappetens</name>
    <dbReference type="NCBI Taxonomy" id="1628268"/>
    <lineage>
        <taxon>Eukaryota</taxon>
        <taxon>Sar</taxon>
        <taxon>Alveolata</taxon>
        <taxon>Dinophyceae</taxon>
        <taxon>Suessiales</taxon>
        <taxon>Symbiodiniaceae</taxon>
        <taxon>Symbiodinium</taxon>
    </lineage>
</organism>
<keyword evidence="1" id="KW-0813">Transport</keyword>
<comment type="caution">
    <text evidence="3">The sequence shown here is derived from an EMBL/GenBank/DDBJ whole genome shotgun (WGS) entry which is preliminary data.</text>
</comment>
<sequence length="190" mass="20863">EWFEVWREPSTTVPDAIPQPACHGRSGVGHGSPFTLSRKRRELARLDGGGDVHMEHFLEAASIYTTVLGQLGTASSTVAADIGKNLRGVQQCLSSEPETRATLRGFLDAEKATRQHQAAEPSHCQLADPSGAMQLQWLLRGLGFYARFLQLQLEEYPAAAAEAYNETLAQYHSTLTAFTFQFLITAMPSK</sequence>
<dbReference type="GO" id="GO:0016020">
    <property type="term" value="C:membrane"/>
    <property type="evidence" value="ECO:0007669"/>
    <property type="project" value="TreeGrafter"/>
</dbReference>
<feature type="domain" description="Glycolipid transfer protein" evidence="2">
    <location>
        <begin position="52"/>
        <end position="190"/>
    </location>
</feature>
<keyword evidence="4" id="KW-1185">Reference proteome</keyword>
<reference evidence="3" key="1">
    <citation type="submission" date="2021-02" db="EMBL/GenBank/DDBJ databases">
        <authorList>
            <person name="Dougan E. K."/>
            <person name="Rhodes N."/>
            <person name="Thang M."/>
            <person name="Chan C."/>
        </authorList>
    </citation>
    <scope>NUCLEOTIDE SEQUENCE</scope>
</reference>
<proteinExistence type="predicted"/>
<dbReference type="SUPFAM" id="SSF110004">
    <property type="entry name" value="Glycolipid transfer protein, GLTP"/>
    <property type="match status" value="1"/>
</dbReference>
<dbReference type="AlphaFoldDB" id="A0A812ZRM4"/>
<evidence type="ECO:0000313" key="3">
    <source>
        <dbReference type="EMBL" id="CAE7836160.1"/>
    </source>
</evidence>
<feature type="non-terminal residue" evidence="3">
    <location>
        <position position="1"/>
    </location>
</feature>
<dbReference type="OrthoDB" id="205255at2759"/>
<protein>
    <submittedName>
        <fullName evidence="3">GLTP1 protein</fullName>
    </submittedName>
</protein>
<dbReference type="EMBL" id="CAJNJA010049215">
    <property type="protein sequence ID" value="CAE7836160.1"/>
    <property type="molecule type" value="Genomic_DNA"/>
</dbReference>
<dbReference type="PANTHER" id="PTHR10219:SF25">
    <property type="entry name" value="PLECKSTRIN HOMOLOGY DOMAIN-CONTAINING FAMILY A MEMBER 8"/>
    <property type="match status" value="1"/>
</dbReference>
<dbReference type="InterPro" id="IPR014830">
    <property type="entry name" value="Glycolipid_transfer_prot_dom"/>
</dbReference>
<evidence type="ECO:0000259" key="2">
    <source>
        <dbReference type="Pfam" id="PF08718"/>
    </source>
</evidence>